<feature type="transmembrane region" description="Helical" evidence="1">
    <location>
        <begin position="50"/>
        <end position="72"/>
    </location>
</feature>
<dbReference type="Proteomes" id="UP000608071">
    <property type="component" value="Unassembled WGS sequence"/>
</dbReference>
<accession>A0ABR8T0U3</accession>
<name>A0ABR8T0U3_9BACL</name>
<keyword evidence="1" id="KW-1133">Transmembrane helix</keyword>
<reference evidence="2 3" key="1">
    <citation type="submission" date="2020-08" db="EMBL/GenBank/DDBJ databases">
        <title>A Genomic Blueprint of the Chicken Gut Microbiome.</title>
        <authorList>
            <person name="Gilroy R."/>
            <person name="Ravi A."/>
            <person name="Getino M."/>
            <person name="Pursley I."/>
            <person name="Horton D.L."/>
            <person name="Alikhan N.-F."/>
            <person name="Baker D."/>
            <person name="Gharbi K."/>
            <person name="Hall N."/>
            <person name="Watson M."/>
            <person name="Adriaenssens E.M."/>
            <person name="Foster-Nyarko E."/>
            <person name="Jarju S."/>
            <person name="Secka A."/>
            <person name="Antonio M."/>
            <person name="Oren A."/>
            <person name="Chaudhuri R."/>
            <person name="La Ragione R.M."/>
            <person name="Hildebrand F."/>
            <person name="Pallen M.J."/>
        </authorList>
    </citation>
    <scope>NUCLEOTIDE SEQUENCE [LARGE SCALE GENOMIC DNA]</scope>
    <source>
        <strain evidence="2 3">Sa2BVA9</strain>
    </source>
</reference>
<dbReference type="RefSeq" id="WP_191801287.1">
    <property type="nucleotide sequence ID" value="NZ_JACSQL010000006.1"/>
</dbReference>
<proteinExistence type="predicted"/>
<evidence type="ECO:0000313" key="2">
    <source>
        <dbReference type="EMBL" id="MBD7969368.1"/>
    </source>
</evidence>
<sequence>MKREKNKKNILTFVKENKELEVPIKATGSLNWVGSFRLFNAYRKVKPTRMILPALIILYFILAQMIIMFFSILVSTSFFPAFLVGFAVWALLNKYLIWVLKETTVRTVIKEGYTPLENADKQYVDSLYL</sequence>
<comment type="caution">
    <text evidence="2">The sequence shown here is derived from an EMBL/GenBank/DDBJ whole genome shotgun (WGS) entry which is preliminary data.</text>
</comment>
<protein>
    <recommendedName>
        <fullName evidence="4">Conjugal transfer protein</fullName>
    </recommendedName>
</protein>
<keyword evidence="1" id="KW-0472">Membrane</keyword>
<keyword evidence="1" id="KW-0812">Transmembrane</keyword>
<gene>
    <name evidence="2" type="ORF">H9647_14935</name>
</gene>
<feature type="transmembrane region" description="Helical" evidence="1">
    <location>
        <begin position="78"/>
        <end position="100"/>
    </location>
</feature>
<keyword evidence="3" id="KW-1185">Reference proteome</keyword>
<dbReference type="EMBL" id="JACSQL010000006">
    <property type="protein sequence ID" value="MBD7969368.1"/>
    <property type="molecule type" value="Genomic_DNA"/>
</dbReference>
<evidence type="ECO:0008006" key="4">
    <source>
        <dbReference type="Google" id="ProtNLM"/>
    </source>
</evidence>
<evidence type="ECO:0000256" key="1">
    <source>
        <dbReference type="SAM" id="Phobius"/>
    </source>
</evidence>
<organism evidence="2 3">
    <name type="scientific">Paenibacillus gallinarum</name>
    <dbReference type="NCBI Taxonomy" id="2762232"/>
    <lineage>
        <taxon>Bacteria</taxon>
        <taxon>Bacillati</taxon>
        <taxon>Bacillota</taxon>
        <taxon>Bacilli</taxon>
        <taxon>Bacillales</taxon>
        <taxon>Paenibacillaceae</taxon>
        <taxon>Paenibacillus</taxon>
    </lineage>
</organism>
<evidence type="ECO:0000313" key="3">
    <source>
        <dbReference type="Proteomes" id="UP000608071"/>
    </source>
</evidence>